<name>A0AAD4HT56_9PEZI</name>
<dbReference type="InterPro" id="IPR016040">
    <property type="entry name" value="NAD(P)-bd_dom"/>
</dbReference>
<feature type="domain" description="NAD(P)-binding" evidence="2">
    <location>
        <begin position="8"/>
        <end position="211"/>
    </location>
</feature>
<dbReference type="AlphaFoldDB" id="A0AAD4HT56"/>
<accession>A0AAD4HT56</accession>
<evidence type="ECO:0000313" key="4">
    <source>
        <dbReference type="Proteomes" id="UP001197093"/>
    </source>
</evidence>
<dbReference type="InterPro" id="IPR036291">
    <property type="entry name" value="NAD(P)-bd_dom_sf"/>
</dbReference>
<evidence type="ECO:0000313" key="3">
    <source>
        <dbReference type="EMBL" id="KAG7284344.1"/>
    </source>
</evidence>
<sequence length="233" mass="25321">MPSYAVMGATGGIGRSLVQVLLQSPKNRINAYCRSRAKLHRLCPETAKSDEVRVFEGRLDDVSLIADCLRNTRAVFLAVSVPDNMPGCTLARQAASVAVAALRQIRAEDGPHTRLPKVILLSSASLEEKFTGDVPAFVHWLLDRAVSHLYEDLAGAEAFLREQESWLCTVFVKPGGLVHDRQGGHEVSTTTAKTPLSFLDLAAGMVEVADDDKGQYDMKSARLLFHGIACTMA</sequence>
<dbReference type="SUPFAM" id="SSF51735">
    <property type="entry name" value="NAD(P)-binding Rossmann-fold domains"/>
    <property type="match status" value="1"/>
</dbReference>
<dbReference type="Proteomes" id="UP001197093">
    <property type="component" value="Unassembled WGS sequence"/>
</dbReference>
<dbReference type="EMBL" id="JAHCVI010000006">
    <property type="protein sequence ID" value="KAG7284344.1"/>
    <property type="molecule type" value="Genomic_DNA"/>
</dbReference>
<reference evidence="3" key="1">
    <citation type="submission" date="2023-02" db="EMBL/GenBank/DDBJ databases">
        <authorList>
            <person name="Palmer J.M."/>
        </authorList>
    </citation>
    <scope>NUCLEOTIDE SEQUENCE</scope>
    <source>
        <strain evidence="3">FW57</strain>
    </source>
</reference>
<proteinExistence type="inferred from homology"/>
<evidence type="ECO:0000256" key="1">
    <source>
        <dbReference type="ARBA" id="ARBA00038376"/>
    </source>
</evidence>
<keyword evidence="4" id="KW-1185">Reference proteome</keyword>
<dbReference type="PANTHER" id="PTHR15020:SF50">
    <property type="entry name" value="UPF0659 PROTEIN YMR090W"/>
    <property type="match status" value="1"/>
</dbReference>
<gene>
    <name evidence="3" type="ORF">NEMBOFW57_010717</name>
</gene>
<comment type="caution">
    <text evidence="3">The sequence shown here is derived from an EMBL/GenBank/DDBJ whole genome shotgun (WGS) entry which is preliminary data.</text>
</comment>
<dbReference type="Gene3D" id="3.40.50.720">
    <property type="entry name" value="NAD(P)-binding Rossmann-like Domain"/>
    <property type="match status" value="1"/>
</dbReference>
<comment type="similarity">
    <text evidence="1">Belongs to the avfA family.</text>
</comment>
<evidence type="ECO:0000259" key="2">
    <source>
        <dbReference type="Pfam" id="PF13460"/>
    </source>
</evidence>
<dbReference type="Pfam" id="PF13460">
    <property type="entry name" value="NAD_binding_10"/>
    <property type="match status" value="1"/>
</dbReference>
<organism evidence="3 4">
    <name type="scientific">Staphylotrichum longicolle</name>
    <dbReference type="NCBI Taxonomy" id="669026"/>
    <lineage>
        <taxon>Eukaryota</taxon>
        <taxon>Fungi</taxon>
        <taxon>Dikarya</taxon>
        <taxon>Ascomycota</taxon>
        <taxon>Pezizomycotina</taxon>
        <taxon>Sordariomycetes</taxon>
        <taxon>Sordariomycetidae</taxon>
        <taxon>Sordariales</taxon>
        <taxon>Chaetomiaceae</taxon>
        <taxon>Staphylotrichum</taxon>
    </lineage>
</organism>
<protein>
    <recommendedName>
        <fullName evidence="2">NAD(P)-binding domain-containing protein</fullName>
    </recommendedName>
</protein>
<dbReference type="PANTHER" id="PTHR15020">
    <property type="entry name" value="FLAVIN REDUCTASE-RELATED"/>
    <property type="match status" value="1"/>
</dbReference>